<accession>A0ABV8KFG9</accession>
<evidence type="ECO:0000256" key="1">
    <source>
        <dbReference type="SAM" id="Phobius"/>
    </source>
</evidence>
<keyword evidence="3" id="KW-1185">Reference proteome</keyword>
<comment type="caution">
    <text evidence="2">The sequence shown here is derived from an EMBL/GenBank/DDBJ whole genome shotgun (WGS) entry which is preliminary data.</text>
</comment>
<proteinExistence type="predicted"/>
<sequence>MSALLVMRLTGFVRTGRVLAPLLAGLLVIGVLNGGGRSQAAEAYAVSSVVLFPVLAWQAKLLLDIEPDVQRRLAVVTVGRRREALAGLLAATVVGLVTVLLGLVVPWLLGGVALPRPAVDAPLAGQLALGAWAHLAAVPAAVAVGALASRAATRRTTYGLAVLVGGVVGAMVLSLPVSPVPWLAPPLMSVARVTAGVGDDQAGRVALLSIQAVIWAAVALAGYAALRRRRP</sequence>
<dbReference type="Proteomes" id="UP001595868">
    <property type="component" value="Unassembled WGS sequence"/>
</dbReference>
<feature type="transmembrane region" description="Helical" evidence="1">
    <location>
        <begin position="84"/>
        <end position="109"/>
    </location>
</feature>
<protein>
    <recommendedName>
        <fullName evidence="4">ABC-2 type transport system permease protein</fullName>
    </recommendedName>
</protein>
<feature type="transmembrane region" description="Helical" evidence="1">
    <location>
        <begin position="160"/>
        <end position="184"/>
    </location>
</feature>
<evidence type="ECO:0008006" key="4">
    <source>
        <dbReference type="Google" id="ProtNLM"/>
    </source>
</evidence>
<evidence type="ECO:0000313" key="2">
    <source>
        <dbReference type="EMBL" id="MFC4104787.1"/>
    </source>
</evidence>
<keyword evidence="1" id="KW-1133">Transmembrane helix</keyword>
<keyword evidence="1" id="KW-0472">Membrane</keyword>
<evidence type="ECO:0000313" key="3">
    <source>
        <dbReference type="Proteomes" id="UP001595868"/>
    </source>
</evidence>
<gene>
    <name evidence="2" type="ORF">ACFOX0_02395</name>
</gene>
<organism evidence="2 3">
    <name type="scientific">Micromonospora zhanjiangensis</name>
    <dbReference type="NCBI Taxonomy" id="1522057"/>
    <lineage>
        <taxon>Bacteria</taxon>
        <taxon>Bacillati</taxon>
        <taxon>Actinomycetota</taxon>
        <taxon>Actinomycetes</taxon>
        <taxon>Micromonosporales</taxon>
        <taxon>Micromonosporaceae</taxon>
        <taxon>Micromonospora</taxon>
    </lineage>
</organism>
<feature type="transmembrane region" description="Helical" evidence="1">
    <location>
        <begin position="204"/>
        <end position="226"/>
    </location>
</feature>
<reference evidence="3" key="1">
    <citation type="journal article" date="2019" name="Int. J. Syst. Evol. Microbiol.">
        <title>The Global Catalogue of Microorganisms (GCM) 10K type strain sequencing project: providing services to taxonomists for standard genome sequencing and annotation.</title>
        <authorList>
            <consortium name="The Broad Institute Genomics Platform"/>
            <consortium name="The Broad Institute Genome Sequencing Center for Infectious Disease"/>
            <person name="Wu L."/>
            <person name="Ma J."/>
        </authorList>
    </citation>
    <scope>NUCLEOTIDE SEQUENCE [LARGE SCALE GENOMIC DNA]</scope>
    <source>
        <strain evidence="3">2902at01</strain>
    </source>
</reference>
<feature type="transmembrane region" description="Helical" evidence="1">
    <location>
        <begin position="129"/>
        <end position="148"/>
    </location>
</feature>
<dbReference type="RefSeq" id="WP_377541717.1">
    <property type="nucleotide sequence ID" value="NZ_JBHSBN010000001.1"/>
</dbReference>
<name>A0ABV8KFG9_9ACTN</name>
<keyword evidence="1" id="KW-0812">Transmembrane</keyword>
<dbReference type="EMBL" id="JBHSBN010000001">
    <property type="protein sequence ID" value="MFC4104787.1"/>
    <property type="molecule type" value="Genomic_DNA"/>
</dbReference>